<organism evidence="3 4">
    <name type="scientific">Chrysochromulina tobinii</name>
    <dbReference type="NCBI Taxonomy" id="1460289"/>
    <lineage>
        <taxon>Eukaryota</taxon>
        <taxon>Haptista</taxon>
        <taxon>Haptophyta</taxon>
        <taxon>Prymnesiophyceae</taxon>
        <taxon>Prymnesiales</taxon>
        <taxon>Chrysochromulinaceae</taxon>
        <taxon>Chrysochromulina</taxon>
    </lineage>
</organism>
<reference evidence="4" key="1">
    <citation type="journal article" date="2015" name="PLoS Genet.">
        <title>Genome Sequence and Transcriptome Analyses of Chrysochromulina tobin: Metabolic Tools for Enhanced Algal Fitness in the Prominent Order Prymnesiales (Haptophyceae).</title>
        <authorList>
            <person name="Hovde B.T."/>
            <person name="Deodato C.R."/>
            <person name="Hunsperger H.M."/>
            <person name="Ryken S.A."/>
            <person name="Yost W."/>
            <person name="Jha R.K."/>
            <person name="Patterson J."/>
            <person name="Monnat R.J. Jr."/>
            <person name="Barlow S.B."/>
            <person name="Starkenburg S.R."/>
            <person name="Cattolico R.A."/>
        </authorList>
    </citation>
    <scope>NUCLEOTIDE SEQUENCE</scope>
    <source>
        <strain evidence="4">CCMP291</strain>
    </source>
</reference>
<keyword evidence="2" id="KW-0812">Transmembrane</keyword>
<evidence type="ECO:0000256" key="1">
    <source>
        <dbReference type="SAM" id="Coils"/>
    </source>
</evidence>
<proteinExistence type="predicted"/>
<dbReference type="OrthoDB" id="406838at2759"/>
<keyword evidence="4" id="KW-1185">Reference proteome</keyword>
<dbReference type="EMBL" id="JWZX01001835">
    <property type="protein sequence ID" value="KOO32169.1"/>
    <property type="molecule type" value="Genomic_DNA"/>
</dbReference>
<sequence>MPRTQVVEAYAGTFSFNVKRVCWYLDSQFCAPFHKLKQSLGSPGNARLLIWGLTYGVTAIAILFYFCLVATIVMRTLHCGVCEDADERDAKGAHVDDEDGDGKLSIKERLAAIVRVIAHWNPVILTIFILMLILPPVITTRIFQPCFDCYDFEAAALHEIGHFLGLGHPDNIPDNWLTPANGASQSWALPSPGNNSYHRLISGALLDGTRPNPSLFCNNPWAAVEAGVPPGASKDIDETKLNVRYPTRDAQMESRTQHNPRTCLFDDDLEALAVLYPDCNAKSALFESVCHNINLNIGIVRIAVYLLFPTIICLFMVITCSSVVHGFERREAARHRAKYEQEKELIEAKHRKQMAKSRLYSAFGKFGRCQMRAAGSTQSTTYPSVPAAVTAQSSSPSAQFMAIAEH</sequence>
<evidence type="ECO:0000313" key="3">
    <source>
        <dbReference type="EMBL" id="KOO32169.1"/>
    </source>
</evidence>
<keyword evidence="1" id="KW-0175">Coiled coil</keyword>
<dbReference type="Proteomes" id="UP000037460">
    <property type="component" value="Unassembled WGS sequence"/>
</dbReference>
<name>A0A0M0K036_9EUKA</name>
<feature type="transmembrane region" description="Helical" evidence="2">
    <location>
        <begin position="112"/>
        <end position="134"/>
    </location>
</feature>
<dbReference type="InterPro" id="IPR024079">
    <property type="entry name" value="MetalloPept_cat_dom_sf"/>
</dbReference>
<keyword evidence="2" id="KW-1133">Transmembrane helix</keyword>
<evidence type="ECO:0000256" key="2">
    <source>
        <dbReference type="SAM" id="Phobius"/>
    </source>
</evidence>
<feature type="coiled-coil region" evidence="1">
    <location>
        <begin position="329"/>
        <end position="356"/>
    </location>
</feature>
<dbReference type="GO" id="GO:0008237">
    <property type="term" value="F:metallopeptidase activity"/>
    <property type="evidence" value="ECO:0007669"/>
    <property type="project" value="InterPro"/>
</dbReference>
<evidence type="ECO:0000313" key="4">
    <source>
        <dbReference type="Proteomes" id="UP000037460"/>
    </source>
</evidence>
<accession>A0A0M0K036</accession>
<dbReference type="Gene3D" id="3.40.390.10">
    <property type="entry name" value="Collagenase (Catalytic Domain)"/>
    <property type="match status" value="1"/>
</dbReference>
<feature type="transmembrane region" description="Helical" evidence="2">
    <location>
        <begin position="302"/>
        <end position="327"/>
    </location>
</feature>
<dbReference type="AlphaFoldDB" id="A0A0M0K036"/>
<protein>
    <submittedName>
        <fullName evidence="3">Uncharacterized protein</fullName>
    </submittedName>
</protein>
<keyword evidence="2" id="KW-0472">Membrane</keyword>
<dbReference type="SUPFAM" id="SSF55486">
    <property type="entry name" value="Metalloproteases ('zincins'), catalytic domain"/>
    <property type="match status" value="1"/>
</dbReference>
<gene>
    <name evidence="3" type="ORF">Ctob_007670</name>
</gene>
<comment type="caution">
    <text evidence="3">The sequence shown here is derived from an EMBL/GenBank/DDBJ whole genome shotgun (WGS) entry which is preliminary data.</text>
</comment>
<feature type="transmembrane region" description="Helical" evidence="2">
    <location>
        <begin position="48"/>
        <end position="68"/>
    </location>
</feature>